<keyword evidence="2" id="KW-1185">Reference proteome</keyword>
<sequence>MKKQTLSPQDAYELIPLAVENAMEFISAGELLAKNRLYSKAFIMASFAVEELGKVDQLQAISVGGNADVYSHDHKNKAFSLREFIAFMTVKYNDVFSPLMECMNNNLTAGELLDLLSEFKNQHPEIEAEVQKFMTASDIDNLHSRWIKMRFKLLYTNPGEKDGIYEKWENAKEEFEMARIVEDGSVFEYLRIFVEGVKASNPAMNNISFSLFREITDPMLNEFKRTLADG</sequence>
<dbReference type="Proteomes" id="UP001139263">
    <property type="component" value="Unassembled WGS sequence"/>
</dbReference>
<protein>
    <recommendedName>
        <fullName evidence="3">AbiV family abortive infection protein</fullName>
    </recommendedName>
</protein>
<evidence type="ECO:0000313" key="2">
    <source>
        <dbReference type="Proteomes" id="UP001139263"/>
    </source>
</evidence>
<organism evidence="1 2">
    <name type="scientific">Sulfoacidibacillus ferrooxidans</name>
    <dbReference type="NCBI Taxonomy" id="2005001"/>
    <lineage>
        <taxon>Bacteria</taxon>
        <taxon>Bacillati</taxon>
        <taxon>Bacillota</taxon>
        <taxon>Bacilli</taxon>
        <taxon>Bacillales</taxon>
        <taxon>Alicyclobacillaceae</taxon>
        <taxon>Sulfoacidibacillus</taxon>
    </lineage>
</organism>
<dbReference type="RefSeq" id="WP_241716196.1">
    <property type="nucleotide sequence ID" value="NZ_JALBUF010000015.1"/>
</dbReference>
<evidence type="ECO:0000313" key="1">
    <source>
        <dbReference type="EMBL" id="MCI0184482.1"/>
    </source>
</evidence>
<dbReference type="NCBIfam" id="TIGR04498">
    <property type="entry name" value="AbiV_defense"/>
    <property type="match status" value="1"/>
</dbReference>
<evidence type="ECO:0008006" key="3">
    <source>
        <dbReference type="Google" id="ProtNLM"/>
    </source>
</evidence>
<name>A0A9X2AFI6_9BACL</name>
<reference evidence="1" key="1">
    <citation type="submission" date="2022-03" db="EMBL/GenBank/DDBJ databases">
        <title>Draft Genome Sequence of Firmicute Strain S0AB, a Heterotrophic Iron/Sulfur-Oxidizing Extreme Acidophile.</title>
        <authorList>
            <person name="Vergara E."/>
            <person name="Pakostova E."/>
            <person name="Johnson D.B."/>
            <person name="Holmes D.S."/>
        </authorList>
    </citation>
    <scope>NUCLEOTIDE SEQUENCE</scope>
    <source>
        <strain evidence="1">S0AB</strain>
    </source>
</reference>
<comment type="caution">
    <text evidence="1">The sequence shown here is derived from an EMBL/GenBank/DDBJ whole genome shotgun (WGS) entry which is preliminary data.</text>
</comment>
<dbReference type="InterPro" id="IPR030987">
    <property type="entry name" value="AbiV"/>
</dbReference>
<dbReference type="EMBL" id="JALBUF010000015">
    <property type="protein sequence ID" value="MCI0184482.1"/>
    <property type="molecule type" value="Genomic_DNA"/>
</dbReference>
<dbReference type="Pfam" id="PF18728">
    <property type="entry name" value="HEPN_AbiV"/>
    <property type="match status" value="1"/>
</dbReference>
<gene>
    <name evidence="1" type="ORF">MM817_02779</name>
</gene>
<dbReference type="AlphaFoldDB" id="A0A9X2AFI6"/>
<proteinExistence type="predicted"/>
<accession>A0A9X2AFI6</accession>